<keyword evidence="2" id="KW-1185">Reference proteome</keyword>
<accession>A0ABN9XTH6</accession>
<protein>
    <submittedName>
        <fullName evidence="1">Uncharacterized protein</fullName>
    </submittedName>
</protein>
<feature type="non-terminal residue" evidence="1">
    <location>
        <position position="1"/>
    </location>
</feature>
<dbReference type="EMBL" id="CAUYUJ010020945">
    <property type="protein sequence ID" value="CAK0901522.1"/>
    <property type="molecule type" value="Genomic_DNA"/>
</dbReference>
<evidence type="ECO:0000313" key="2">
    <source>
        <dbReference type="Proteomes" id="UP001189429"/>
    </source>
</evidence>
<proteinExistence type="predicted"/>
<gene>
    <name evidence="1" type="ORF">PCOR1329_LOCUS78445</name>
</gene>
<evidence type="ECO:0000313" key="1">
    <source>
        <dbReference type="EMBL" id="CAK0901522.1"/>
    </source>
</evidence>
<comment type="caution">
    <text evidence="1">The sequence shown here is derived from an EMBL/GenBank/DDBJ whole genome shotgun (WGS) entry which is preliminary data.</text>
</comment>
<sequence length="175" mass="18462">RLAAEAAAKKLVPRAQIDQLAERLASHLEKAEAPLRQLVSSYCGQAAQDSAAGPDAEMLEALENELERTTLAPDSPWVNAAKSLQAALMAACRLRRVAILYLRPGYLIAPLARGVVGCESAVSLLEASARAASGDPSLRALGLRRLVVEAREALGRARADKALEEMLSAAPWGAG</sequence>
<feature type="non-terminal residue" evidence="1">
    <location>
        <position position="175"/>
    </location>
</feature>
<reference evidence="1" key="1">
    <citation type="submission" date="2023-10" db="EMBL/GenBank/DDBJ databases">
        <authorList>
            <person name="Chen Y."/>
            <person name="Shah S."/>
            <person name="Dougan E. K."/>
            <person name="Thang M."/>
            <person name="Chan C."/>
        </authorList>
    </citation>
    <scope>NUCLEOTIDE SEQUENCE [LARGE SCALE GENOMIC DNA]</scope>
</reference>
<name>A0ABN9XTH6_9DINO</name>
<organism evidence="1 2">
    <name type="scientific">Prorocentrum cordatum</name>
    <dbReference type="NCBI Taxonomy" id="2364126"/>
    <lineage>
        <taxon>Eukaryota</taxon>
        <taxon>Sar</taxon>
        <taxon>Alveolata</taxon>
        <taxon>Dinophyceae</taxon>
        <taxon>Prorocentrales</taxon>
        <taxon>Prorocentraceae</taxon>
        <taxon>Prorocentrum</taxon>
    </lineage>
</organism>
<dbReference type="Proteomes" id="UP001189429">
    <property type="component" value="Unassembled WGS sequence"/>
</dbReference>